<dbReference type="Gene3D" id="1.10.600.10">
    <property type="entry name" value="Farnesyl Diphosphate Synthase"/>
    <property type="match status" value="1"/>
</dbReference>
<name>A0AAP2G781_9RHOB</name>
<organism evidence="1 2">
    <name type="scientific">Harenicola maris</name>
    <dbReference type="NCBI Taxonomy" id="2841044"/>
    <lineage>
        <taxon>Bacteria</taxon>
        <taxon>Pseudomonadati</taxon>
        <taxon>Pseudomonadota</taxon>
        <taxon>Alphaproteobacteria</taxon>
        <taxon>Rhodobacterales</taxon>
        <taxon>Paracoccaceae</taxon>
        <taxon>Harenicola</taxon>
    </lineage>
</organism>
<reference evidence="1 2" key="1">
    <citation type="journal article" date="2021" name="Arch. Microbiol.">
        <title>Harenicola maris gen. nov., sp. nov. isolated from the Sea of Japan shallow sediments.</title>
        <authorList>
            <person name="Romanenko L.A."/>
            <person name="Kurilenko V.V."/>
            <person name="Chernysheva N.Y."/>
            <person name="Tekutyeva L.A."/>
            <person name="Velansky P.V."/>
            <person name="Svetashev V.I."/>
            <person name="Isaeva M.P."/>
        </authorList>
    </citation>
    <scope>NUCLEOTIDE SEQUENCE [LARGE SCALE GENOMIC DNA]</scope>
    <source>
        <strain evidence="1 2">KMM 3653</strain>
    </source>
</reference>
<sequence length="262" mass="28201">MERRDDLEACAALVAKGDADRFAALRAAPVAARKLLMPLYAFNVEVSRAPWVTGEAMIAEMRLQWWRDALAEIGGTGAVRSHEVTVPLSLVLRGAEVDVSKLDALVAVRRWDIYRDAFEDDAHLKEYLRCSGGHLMGAAAAILGGDGAAQAAAEDYGTAAALAAWFRAIPALEAAGRRPLVDGRAEAVHELALWGQGLLRAARAARRDVPKAVAPALWAGWRADQTLKLAARVPRLVQEGGLEVSPARKQLGLIWASMAGRW</sequence>
<protein>
    <submittedName>
        <fullName evidence="1">Squalene/phytoene synthase family protein</fullName>
    </submittedName>
</protein>
<comment type="caution">
    <text evidence="1">The sequence shown here is derived from an EMBL/GenBank/DDBJ whole genome shotgun (WGS) entry which is preliminary data.</text>
</comment>
<dbReference type="Pfam" id="PF00494">
    <property type="entry name" value="SQS_PSY"/>
    <property type="match status" value="1"/>
</dbReference>
<keyword evidence="2" id="KW-1185">Reference proteome</keyword>
<dbReference type="RefSeq" id="WP_327793159.1">
    <property type="nucleotide sequence ID" value="NZ_JADQAZ010000001.1"/>
</dbReference>
<accession>A0AAP2G781</accession>
<proteinExistence type="predicted"/>
<gene>
    <name evidence="1" type="ORF">IV417_06260</name>
</gene>
<dbReference type="SUPFAM" id="SSF48576">
    <property type="entry name" value="Terpenoid synthases"/>
    <property type="match status" value="1"/>
</dbReference>
<dbReference type="Proteomes" id="UP001315686">
    <property type="component" value="Unassembled WGS sequence"/>
</dbReference>
<dbReference type="InterPro" id="IPR002060">
    <property type="entry name" value="Squ/phyt_synthse"/>
</dbReference>
<dbReference type="InterPro" id="IPR008949">
    <property type="entry name" value="Isoprenoid_synthase_dom_sf"/>
</dbReference>
<dbReference type="EMBL" id="JADQAZ010000001">
    <property type="protein sequence ID" value="MBT0956981.1"/>
    <property type="molecule type" value="Genomic_DNA"/>
</dbReference>
<evidence type="ECO:0000313" key="2">
    <source>
        <dbReference type="Proteomes" id="UP001315686"/>
    </source>
</evidence>
<dbReference type="AlphaFoldDB" id="A0AAP2G781"/>
<evidence type="ECO:0000313" key="1">
    <source>
        <dbReference type="EMBL" id="MBT0956981.1"/>
    </source>
</evidence>